<protein>
    <submittedName>
        <fullName evidence="1">Uncharacterized protein</fullName>
    </submittedName>
</protein>
<keyword evidence="2" id="KW-1185">Reference proteome</keyword>
<sequence>MRKQIIEYTSSLDALIALAKQLNTYENQYQMDSADFFTQYSQGQTSDDEDFVEWAGSYQHYLALHQELEDKLKDVA</sequence>
<dbReference type="Proteomes" id="UP000607397">
    <property type="component" value="Unassembled WGS sequence"/>
</dbReference>
<gene>
    <name evidence="1" type="ORF">GS597_19405</name>
</gene>
<dbReference type="NCBIfam" id="NF045776">
    <property type="entry name" value="TumA"/>
    <property type="match status" value="1"/>
</dbReference>
<accession>A0A8K2A9U7</accession>
<evidence type="ECO:0000313" key="1">
    <source>
        <dbReference type="EMBL" id="NCJ08634.1"/>
    </source>
</evidence>
<dbReference type="InterPro" id="IPR054794">
    <property type="entry name" value="TumA"/>
</dbReference>
<evidence type="ECO:0000313" key="2">
    <source>
        <dbReference type="Proteomes" id="UP000607397"/>
    </source>
</evidence>
<dbReference type="AlphaFoldDB" id="A0A8K2A9U7"/>
<dbReference type="EMBL" id="WVIC01000061">
    <property type="protein sequence ID" value="NCJ08634.1"/>
    <property type="molecule type" value="Genomic_DNA"/>
</dbReference>
<comment type="caution">
    <text evidence="1">The sequence shown here is derived from an EMBL/GenBank/DDBJ whole genome shotgun (WGS) entry which is preliminary data.</text>
</comment>
<dbReference type="RefSeq" id="WP_161827105.1">
    <property type="nucleotide sequence ID" value="NZ_WVIC01000061.1"/>
</dbReference>
<proteinExistence type="predicted"/>
<reference evidence="1" key="1">
    <citation type="submission" date="2019-12" db="EMBL/GenBank/DDBJ databases">
        <title>High-Quality draft genome sequences of three cyanobacteria isolated from the limestone walls of the Old Cathedral of Coimbra.</title>
        <authorList>
            <person name="Tiago I."/>
            <person name="Soares F."/>
            <person name="Portugal A."/>
        </authorList>
    </citation>
    <scope>NUCLEOTIDE SEQUENCE [LARGE SCALE GENOMIC DNA]</scope>
    <source>
        <strain evidence="1">C</strain>
    </source>
</reference>
<name>A0A8K2A9U7_9CYAN</name>
<organism evidence="1 2">
    <name type="scientific">Petrachloros mirabilis ULC683</name>
    <dbReference type="NCBI Taxonomy" id="2781853"/>
    <lineage>
        <taxon>Bacteria</taxon>
        <taxon>Bacillati</taxon>
        <taxon>Cyanobacteriota</taxon>
        <taxon>Cyanophyceae</taxon>
        <taxon>Synechococcales</taxon>
        <taxon>Petrachlorosaceae</taxon>
        <taxon>Petrachloros</taxon>
        <taxon>Petrachloros mirabilis</taxon>
    </lineage>
</organism>